<evidence type="ECO:0000313" key="1">
    <source>
        <dbReference type="EMBL" id="SFD28274.1"/>
    </source>
</evidence>
<keyword evidence="2" id="KW-1185">Reference proteome</keyword>
<evidence type="ECO:0000313" key="2">
    <source>
        <dbReference type="Proteomes" id="UP000199263"/>
    </source>
</evidence>
<reference evidence="1 2" key="1">
    <citation type="submission" date="2016-10" db="EMBL/GenBank/DDBJ databases">
        <authorList>
            <person name="de Groot N.N."/>
        </authorList>
    </citation>
    <scope>NUCLEOTIDE SEQUENCE [LARGE SCALE GENOMIC DNA]</scope>
    <source>
        <strain evidence="1 2">DSM 12992</strain>
    </source>
</reference>
<organism evidence="1 2">
    <name type="scientific">Clostridium uliginosum</name>
    <dbReference type="NCBI Taxonomy" id="119641"/>
    <lineage>
        <taxon>Bacteria</taxon>
        <taxon>Bacillati</taxon>
        <taxon>Bacillota</taxon>
        <taxon>Clostridia</taxon>
        <taxon>Eubacteriales</taxon>
        <taxon>Clostridiaceae</taxon>
        <taxon>Clostridium</taxon>
    </lineage>
</organism>
<dbReference type="EMBL" id="FOMG01000029">
    <property type="protein sequence ID" value="SFD28274.1"/>
    <property type="molecule type" value="Genomic_DNA"/>
</dbReference>
<sequence length="157" mass="19150">MIEKYILMCKDVPVGDLIYNTNTKEFSFEKYDEITNRKYLPLGMYSYKNWNIDYEPSHDDIVFWLEDRVVPKERANIDEILKVMGLIDYDFWELCRRTRAMCMEDYFWLSKGEKYEDVHIRYLSEHNRIEETPIPFEVEEYPAEYKVIGNKIIKNKE</sequence>
<name>A0A1I1R1L4_9CLOT</name>
<accession>A0A1I1R1L4</accession>
<dbReference type="STRING" id="119641.SAMN05421842_12936"/>
<protein>
    <submittedName>
        <fullName evidence="1">Uncharacterized protein</fullName>
    </submittedName>
</protein>
<proteinExistence type="predicted"/>
<gene>
    <name evidence="1" type="ORF">SAMN05421842_12936</name>
</gene>
<dbReference type="Proteomes" id="UP000199263">
    <property type="component" value="Unassembled WGS sequence"/>
</dbReference>
<dbReference type="OrthoDB" id="1756845at2"/>
<dbReference type="AlphaFoldDB" id="A0A1I1R1L4"/>
<dbReference type="RefSeq" id="WP_090093645.1">
    <property type="nucleotide sequence ID" value="NZ_FOMG01000029.1"/>
</dbReference>